<evidence type="ECO:0000313" key="1">
    <source>
        <dbReference type="EMBL" id="RFS23496.1"/>
    </source>
</evidence>
<name>A0A3E1YBT7_9BACT</name>
<keyword evidence="2" id="KW-1185">Reference proteome</keyword>
<evidence type="ECO:0000313" key="2">
    <source>
        <dbReference type="Proteomes" id="UP000260644"/>
    </source>
</evidence>
<dbReference type="EMBL" id="QPMM01000004">
    <property type="protein sequence ID" value="RFS23496.1"/>
    <property type="molecule type" value="Genomic_DNA"/>
</dbReference>
<dbReference type="AlphaFoldDB" id="A0A3E1YBT7"/>
<comment type="caution">
    <text evidence="1">The sequence shown here is derived from an EMBL/GenBank/DDBJ whole genome shotgun (WGS) entry which is preliminary data.</text>
</comment>
<gene>
    <name evidence="1" type="ORF">DVR12_10815</name>
</gene>
<protein>
    <submittedName>
        <fullName evidence="1">Uncharacterized protein</fullName>
    </submittedName>
</protein>
<dbReference type="Proteomes" id="UP000260644">
    <property type="component" value="Unassembled WGS sequence"/>
</dbReference>
<organism evidence="1 2">
    <name type="scientific">Chitinophaga silvatica</name>
    <dbReference type="NCBI Taxonomy" id="2282649"/>
    <lineage>
        <taxon>Bacteria</taxon>
        <taxon>Pseudomonadati</taxon>
        <taxon>Bacteroidota</taxon>
        <taxon>Chitinophagia</taxon>
        <taxon>Chitinophagales</taxon>
        <taxon>Chitinophagaceae</taxon>
        <taxon>Chitinophaga</taxon>
    </lineage>
</organism>
<accession>A0A3E1YBT7</accession>
<sequence>MPQDTSGWAFSGTPISPLLRQFLPEEITKNETSFACYQFRLDDNTIGLITRVPSVYDATSINLSAYHKNSKKITFEAELSETFGDAGDVMSKSTILYRNAAKKWEAILEYYESHEELEEDTNTQSNTYTAYYQYRWNQQKFDTIGFDSSKLAPLFTNMSK</sequence>
<reference evidence="1 2" key="1">
    <citation type="submission" date="2018-07" db="EMBL/GenBank/DDBJ databases">
        <title>Chitinophaga K2CV101002-2 sp. nov., isolated from a monsoon evergreen broad-leaved forest soil.</title>
        <authorList>
            <person name="Lv Y."/>
        </authorList>
    </citation>
    <scope>NUCLEOTIDE SEQUENCE [LARGE SCALE GENOMIC DNA]</scope>
    <source>
        <strain evidence="1 2">GDMCC 1.1288</strain>
    </source>
</reference>
<proteinExistence type="predicted"/>